<dbReference type="RefSeq" id="WP_013707553.1">
    <property type="nucleotide sequence ID" value="NC_015388.1"/>
</dbReference>
<dbReference type="GO" id="GO:0005839">
    <property type="term" value="C:proteasome core complex"/>
    <property type="evidence" value="ECO:0007669"/>
    <property type="project" value="InterPro"/>
</dbReference>
<reference evidence="1 2" key="1">
    <citation type="journal article" date="2011" name="Stand. Genomic Sci.">
        <title>Complete genome sequence of the acetate-degrading sulfate reducer Desulfobacca acetoxidans type strain (ASRB2).</title>
        <authorList>
            <person name="Goker M."/>
            <person name="Teshima H."/>
            <person name="Lapidus A."/>
            <person name="Nolan M."/>
            <person name="Lucas S."/>
            <person name="Hammon N."/>
            <person name="Deshpande S."/>
            <person name="Cheng J.F."/>
            <person name="Tapia R."/>
            <person name="Han C."/>
            <person name="Goodwin L."/>
            <person name="Pitluck S."/>
            <person name="Huntemann M."/>
            <person name="Liolios K."/>
            <person name="Ivanova N."/>
            <person name="Pagani I."/>
            <person name="Mavromatis K."/>
            <person name="Ovchinikova G."/>
            <person name="Pati A."/>
            <person name="Chen A."/>
            <person name="Palaniappan K."/>
            <person name="Land M."/>
            <person name="Hauser L."/>
            <person name="Brambilla E.M."/>
            <person name="Rohde M."/>
            <person name="Spring S."/>
            <person name="Detter J.C."/>
            <person name="Woyke T."/>
            <person name="Bristow J."/>
            <person name="Eisen J.A."/>
            <person name="Markowitz V."/>
            <person name="Hugenholtz P."/>
            <person name="Kyrpides N.C."/>
            <person name="Klenk H.P."/>
        </authorList>
    </citation>
    <scope>NUCLEOTIDE SEQUENCE [LARGE SCALE GENOMIC DNA]</scope>
    <source>
        <strain evidence="2">ATCC 700848 / DSM 11109 / ASRB2</strain>
    </source>
</reference>
<organism evidence="1 2">
    <name type="scientific">Desulfobacca acetoxidans (strain ATCC 700848 / DSM 11109 / ASRB2)</name>
    <dbReference type="NCBI Taxonomy" id="880072"/>
    <lineage>
        <taxon>Bacteria</taxon>
        <taxon>Pseudomonadati</taxon>
        <taxon>Thermodesulfobacteriota</taxon>
        <taxon>Desulfobaccia</taxon>
        <taxon>Desulfobaccales</taxon>
        <taxon>Desulfobaccaceae</taxon>
        <taxon>Desulfobacca</taxon>
    </lineage>
</organism>
<evidence type="ECO:0000313" key="2">
    <source>
        <dbReference type="Proteomes" id="UP000000483"/>
    </source>
</evidence>
<keyword evidence="1" id="KW-0647">Proteasome</keyword>
<name>F2NDU7_DESAR</name>
<dbReference type="SUPFAM" id="SSF56235">
    <property type="entry name" value="N-terminal nucleophile aminohydrolases (Ntn hydrolases)"/>
    <property type="match status" value="1"/>
</dbReference>
<dbReference type="InterPro" id="IPR029055">
    <property type="entry name" value="Ntn_hydrolases_N"/>
</dbReference>
<dbReference type="Pfam" id="PF00227">
    <property type="entry name" value="Proteasome"/>
    <property type="match status" value="1"/>
</dbReference>
<accession>F2NDU7</accession>
<dbReference type="eggNOG" id="COG0638">
    <property type="taxonomic scope" value="Bacteria"/>
</dbReference>
<dbReference type="HOGENOM" id="CLU_1178696_0_0_7"/>
<evidence type="ECO:0000313" key="1">
    <source>
        <dbReference type="EMBL" id="AEB10444.1"/>
    </source>
</evidence>
<proteinExistence type="predicted"/>
<dbReference type="CDD" id="cd01906">
    <property type="entry name" value="proteasome_protease_HslV"/>
    <property type="match status" value="1"/>
</dbReference>
<dbReference type="GO" id="GO:0051603">
    <property type="term" value="P:proteolysis involved in protein catabolic process"/>
    <property type="evidence" value="ECO:0007669"/>
    <property type="project" value="InterPro"/>
</dbReference>
<reference evidence="2" key="2">
    <citation type="submission" date="2011-03" db="EMBL/GenBank/DDBJ databases">
        <title>The complete genome of Desulfobacca acetoxidans DSM 11109.</title>
        <authorList>
            <consortium name="US DOE Joint Genome Institute (JGI-PGF)"/>
            <person name="Lucas S."/>
            <person name="Copeland A."/>
            <person name="Lapidus A."/>
            <person name="Bruce D."/>
            <person name="Goodwin L."/>
            <person name="Pitluck S."/>
            <person name="Peters L."/>
            <person name="Kyrpides N."/>
            <person name="Mavromatis K."/>
            <person name="Ivanova N."/>
            <person name="Ovchinnikova G."/>
            <person name="Teshima H."/>
            <person name="Detter J.C."/>
            <person name="Han C."/>
            <person name="Land M."/>
            <person name="Hauser L."/>
            <person name="Markowitz V."/>
            <person name="Cheng J.-F."/>
            <person name="Hugenholtz P."/>
            <person name="Woyke T."/>
            <person name="Wu D."/>
            <person name="Spring S."/>
            <person name="Schueler E."/>
            <person name="Brambilla E."/>
            <person name="Klenk H.-P."/>
            <person name="Eisen J.A."/>
        </authorList>
    </citation>
    <scope>NUCLEOTIDE SEQUENCE [LARGE SCALE GENOMIC DNA]</scope>
    <source>
        <strain evidence="2">ATCC 700848 / DSM 11109 / ASRB2</strain>
    </source>
</reference>
<dbReference type="OrthoDB" id="4699671at2"/>
<dbReference type="InterPro" id="IPR001353">
    <property type="entry name" value="Proteasome_sua/b"/>
</dbReference>
<dbReference type="EMBL" id="CP002629">
    <property type="protein sequence ID" value="AEB10444.1"/>
    <property type="molecule type" value="Genomic_DNA"/>
</dbReference>
<dbReference type="Gene3D" id="3.60.20.10">
    <property type="entry name" value="Glutamine Phosphoribosylpyrophosphate, subunit 1, domain 1"/>
    <property type="match status" value="1"/>
</dbReference>
<gene>
    <name evidence="1" type="ordered locus">Desac_2629</name>
</gene>
<dbReference type="AlphaFoldDB" id="F2NDU7"/>
<keyword evidence="2" id="KW-1185">Reference proteome</keyword>
<protein>
    <submittedName>
        <fullName evidence="1">20S proteasome A and B subunits</fullName>
    </submittedName>
</protein>
<dbReference type="Proteomes" id="UP000000483">
    <property type="component" value="Chromosome"/>
</dbReference>
<dbReference type="KEGG" id="dao:Desac_2629"/>
<dbReference type="STRING" id="880072.Desac_2629"/>
<sequence length="235" mass="25847">MTLILGLAAVDGIVLASDGQVTTGEVRSPGKKIFPLSNSILWAAAGELSLIQRVQERLTALPLDASLANLRDQIGELIKNCVSELLQMDFRSQFLTLDQDRLIQLHNAEFIFAEYSRKPELLHLSVFGSPEWITQRPFVAGNGDLFAYALLSKYQPQHLKLEQATLLAYKVVEEAIEVGAYGIGGPIDLWLLSAAGVKKLSTAELHNLAAHARKLRKQEIELLQNLAPETIAPGR</sequence>